<evidence type="ECO:0000313" key="4">
    <source>
        <dbReference type="EMBL" id="TBU12752.1"/>
    </source>
</evidence>
<name>A0A4Q9L936_9MICR</name>
<dbReference type="STRING" id="1176355.A0A4Q9L936"/>
<gene>
    <name evidence="3" type="ORF">CWI37_0162p0030</name>
    <name evidence="4" type="ORF">CWI38_0643p0020</name>
</gene>
<sequence length="109" mass="12583">MSREFTTKEKQIYTLLQSKLVLEEAKNTEKFFLDQNETKFSIKSPKIYSVPDTDTFIVFGDLKPIIDLERLRQALSKLGIDQKIIDDTFDKVKSGDMDLDSLKNNDSSE</sequence>
<dbReference type="PROSITE" id="PS51151">
    <property type="entry name" value="NAC_AB"/>
    <property type="match status" value="1"/>
</dbReference>
<keyword evidence="1" id="KW-0805">Transcription regulation</keyword>
<accession>A0A4Q9L936</accession>
<organism evidence="3 6">
    <name type="scientific">Hamiltosporidium tvaerminnensis</name>
    <dbReference type="NCBI Taxonomy" id="1176355"/>
    <lineage>
        <taxon>Eukaryota</taxon>
        <taxon>Fungi</taxon>
        <taxon>Fungi incertae sedis</taxon>
        <taxon>Microsporidia</taxon>
        <taxon>Dubosqiidae</taxon>
        <taxon>Hamiltosporidium</taxon>
    </lineage>
</organism>
<dbReference type="Pfam" id="PF01849">
    <property type="entry name" value="NAC"/>
    <property type="match status" value="1"/>
</dbReference>
<evidence type="ECO:0000313" key="5">
    <source>
        <dbReference type="Proteomes" id="UP000292282"/>
    </source>
</evidence>
<evidence type="ECO:0000256" key="1">
    <source>
        <dbReference type="RuleBase" id="RU361272"/>
    </source>
</evidence>
<evidence type="ECO:0000313" key="3">
    <source>
        <dbReference type="EMBL" id="TBU04259.1"/>
    </source>
</evidence>
<comment type="caution">
    <text evidence="3">The sequence shown here is derived from an EMBL/GenBank/DDBJ whole genome shotgun (WGS) entry which is preliminary data.</text>
</comment>
<reference evidence="5 6" key="1">
    <citation type="submission" date="2017-12" db="EMBL/GenBank/DDBJ databases">
        <authorList>
            <person name="Pombert J.-F."/>
            <person name="Haag K.L."/>
            <person name="Ebert D."/>
        </authorList>
    </citation>
    <scope>NUCLEOTIDE SEQUENCE [LARGE SCALE GENOMIC DNA]</scope>
    <source>
        <strain evidence="3">FI-OER-3-3</strain>
        <strain evidence="4">IL-G-3</strain>
    </source>
</reference>
<comment type="subunit">
    <text evidence="1">Part of the nascent polypeptide-associated complex (NAC).</text>
</comment>
<dbReference type="Proteomes" id="UP000292282">
    <property type="component" value="Unassembled WGS sequence"/>
</dbReference>
<comment type="similarity">
    <text evidence="1">Belongs to the NAC-beta family.</text>
</comment>
<dbReference type="AlphaFoldDB" id="A0A4Q9L936"/>
<feature type="domain" description="NAC-A/B" evidence="2">
    <location>
        <begin position="6"/>
        <end position="71"/>
    </location>
</feature>
<evidence type="ECO:0000259" key="2">
    <source>
        <dbReference type="PROSITE" id="PS51151"/>
    </source>
</evidence>
<keyword evidence="5" id="KW-1185">Reference proteome</keyword>
<dbReference type="EMBL" id="PITJ01000162">
    <property type="protein sequence ID" value="TBU04259.1"/>
    <property type="molecule type" value="Genomic_DNA"/>
</dbReference>
<dbReference type="Gene3D" id="2.20.70.30">
    <property type="entry name" value="Nascent polypeptide-associated complex domain"/>
    <property type="match status" value="1"/>
</dbReference>
<dbReference type="Proteomes" id="UP000292362">
    <property type="component" value="Unassembled WGS sequence"/>
</dbReference>
<keyword evidence="1" id="KW-0804">Transcription</keyword>
<dbReference type="EMBL" id="PITK01000643">
    <property type="protein sequence ID" value="TBU12752.1"/>
    <property type="molecule type" value="Genomic_DNA"/>
</dbReference>
<protein>
    <recommendedName>
        <fullName evidence="1">Nascent polypeptide-associated complex subunit beta</fullName>
    </recommendedName>
</protein>
<dbReference type="InterPro" id="IPR038187">
    <property type="entry name" value="NAC_A/B_dom_sf"/>
</dbReference>
<dbReference type="VEuPathDB" id="MicrosporidiaDB:CWI37_0162p0030"/>
<dbReference type="VEuPathDB" id="MicrosporidiaDB:CWI38_0643p0020"/>
<proteinExistence type="inferred from homology"/>
<evidence type="ECO:0000313" key="6">
    <source>
        <dbReference type="Proteomes" id="UP000292362"/>
    </source>
</evidence>
<dbReference type="InterPro" id="IPR002715">
    <property type="entry name" value="Nas_poly-pep-assoc_cplx_dom"/>
</dbReference>